<comment type="caution">
    <text evidence="1">The sequence shown here is derived from an EMBL/GenBank/DDBJ whole genome shotgun (WGS) entry which is preliminary data.</text>
</comment>
<keyword evidence="2" id="KW-1185">Reference proteome</keyword>
<accession>B4CXF5</accession>
<sequence length="208" mass="24091">MIEELPSAPLLGKFLPELSDSDREQLRATVSELFSRQAILRDLPGDRELYDWGRTHFTWVREVCSLIGFDVVLNEDDQMLYALPCERTTLRRLRAEWTLVLLSLWYDFDVQLRAEGAPVIFTVETFNESLKTKLGDRQPTISALREILAFFASRKLVRMEYADEFHRSRIEVLPTIRFVLPFGEIEKVATMLSELMHGPTEEAEAEHG</sequence>
<dbReference type="InParanoid" id="B4CXF5"/>
<dbReference type="Proteomes" id="UP000005824">
    <property type="component" value="Unassembled WGS sequence"/>
</dbReference>
<evidence type="ECO:0000313" key="2">
    <source>
        <dbReference type="Proteomes" id="UP000005824"/>
    </source>
</evidence>
<protein>
    <recommendedName>
        <fullName evidence="3">DUF4194 domain-containing protein</fullName>
    </recommendedName>
</protein>
<dbReference type="STRING" id="497964.CfE428DRAFT_1246"/>
<gene>
    <name evidence="1" type="ORF">CfE428DRAFT_1246</name>
</gene>
<dbReference type="RefSeq" id="WP_006978572.1">
    <property type="nucleotide sequence ID" value="NZ_ABVL01000003.1"/>
</dbReference>
<evidence type="ECO:0008006" key="3">
    <source>
        <dbReference type="Google" id="ProtNLM"/>
    </source>
</evidence>
<dbReference type="Pfam" id="PF13835">
    <property type="entry name" value="DUF4194"/>
    <property type="match status" value="1"/>
</dbReference>
<dbReference type="EMBL" id="ABVL01000003">
    <property type="protein sequence ID" value="EDY20953.1"/>
    <property type="molecule type" value="Genomic_DNA"/>
</dbReference>
<organism evidence="1 2">
    <name type="scientific">Chthoniobacter flavus Ellin428</name>
    <dbReference type="NCBI Taxonomy" id="497964"/>
    <lineage>
        <taxon>Bacteria</taxon>
        <taxon>Pseudomonadati</taxon>
        <taxon>Verrucomicrobiota</taxon>
        <taxon>Spartobacteria</taxon>
        <taxon>Chthoniobacterales</taxon>
        <taxon>Chthoniobacteraceae</taxon>
        <taxon>Chthoniobacter</taxon>
    </lineage>
</organism>
<name>B4CXF5_9BACT</name>
<evidence type="ECO:0000313" key="1">
    <source>
        <dbReference type="EMBL" id="EDY20953.1"/>
    </source>
</evidence>
<dbReference type="InterPro" id="IPR025449">
    <property type="entry name" value="JetB"/>
</dbReference>
<reference evidence="1 2" key="1">
    <citation type="journal article" date="2011" name="J. Bacteriol.">
        <title>Genome sequence of Chthoniobacter flavus Ellin428, an aerobic heterotrophic soil bacterium.</title>
        <authorList>
            <person name="Kant R."/>
            <person name="van Passel M.W."/>
            <person name="Palva A."/>
            <person name="Lucas S."/>
            <person name="Lapidus A."/>
            <person name="Glavina Del Rio T."/>
            <person name="Dalin E."/>
            <person name="Tice H."/>
            <person name="Bruce D."/>
            <person name="Goodwin L."/>
            <person name="Pitluck S."/>
            <person name="Larimer F.W."/>
            <person name="Land M.L."/>
            <person name="Hauser L."/>
            <person name="Sangwan P."/>
            <person name="de Vos W.M."/>
            <person name="Janssen P.H."/>
            <person name="Smidt H."/>
        </authorList>
    </citation>
    <scope>NUCLEOTIDE SEQUENCE [LARGE SCALE GENOMIC DNA]</scope>
    <source>
        <strain evidence="1 2">Ellin428</strain>
    </source>
</reference>
<dbReference type="AlphaFoldDB" id="B4CXF5"/>
<proteinExistence type="predicted"/>